<feature type="domain" description="Aminotransferase class V" evidence="2">
    <location>
        <begin position="66"/>
        <end position="365"/>
    </location>
</feature>
<dbReference type="PANTHER" id="PTHR43092">
    <property type="entry name" value="L-CYSTEINE DESULFHYDRASE"/>
    <property type="match status" value="1"/>
</dbReference>
<gene>
    <name evidence="3" type="ORF">IV01_16755</name>
</gene>
<keyword evidence="3" id="KW-0808">Transferase</keyword>
<evidence type="ECO:0000313" key="3">
    <source>
        <dbReference type="EMBL" id="KFE54402.1"/>
    </source>
</evidence>
<organism evidence="3 4">
    <name type="scientific">Pseudomonas syringae</name>
    <dbReference type="NCBI Taxonomy" id="317"/>
    <lineage>
        <taxon>Bacteria</taxon>
        <taxon>Pseudomonadati</taxon>
        <taxon>Pseudomonadota</taxon>
        <taxon>Gammaproteobacteria</taxon>
        <taxon>Pseudomonadales</taxon>
        <taxon>Pseudomonadaceae</taxon>
        <taxon>Pseudomonas</taxon>
    </lineage>
</organism>
<reference evidence="3 4" key="1">
    <citation type="submission" date="2014-07" db="EMBL/GenBank/DDBJ databases">
        <title>Draft Genome Sequences of Environmental Pseudomonas syringae strains.</title>
        <authorList>
            <person name="Baltrus D.A."/>
            <person name="Berge O."/>
            <person name="Morris C."/>
        </authorList>
    </citation>
    <scope>NUCLEOTIDE SEQUENCE [LARGE SCALE GENOMIC DNA]</scope>
    <source>
        <strain evidence="3 4">GAW0119</strain>
    </source>
</reference>
<dbReference type="PANTHER" id="PTHR43092:SF6">
    <property type="entry name" value="BLR1280 PROTEIN"/>
    <property type="match status" value="1"/>
</dbReference>
<dbReference type="GO" id="GO:0008483">
    <property type="term" value="F:transaminase activity"/>
    <property type="evidence" value="ECO:0007669"/>
    <property type="project" value="UniProtKB-KW"/>
</dbReference>
<accession>A0A085VG39</accession>
<dbReference type="OrthoDB" id="9764293at2"/>
<evidence type="ECO:0000313" key="4">
    <source>
        <dbReference type="Proteomes" id="UP000028631"/>
    </source>
</evidence>
<dbReference type="SUPFAM" id="SSF53383">
    <property type="entry name" value="PLP-dependent transferases"/>
    <property type="match status" value="1"/>
</dbReference>
<proteinExistence type="predicted"/>
<sequence>MLEQQAKDELFWQRVAARYDVEPGPINLENGYFGRMTRDVVEDYRRNIDYVNRSNSVYVRRQFDAHDSGMIHAQLADLVHVCVEEIAITRCASESLQSLIRNYNQLKPGDQVLVSDLDYLSVQSAMRWLAKSRDVEVINITHAHPATYDDLVNSYQQAFEQHPRLKLMALTHVTHRTGLVMPVKAIARLAKERGIDVILDGAHALGQLDFKLDELGVAFAGYNLQKWIGAPLSLGFIYVARDRIGAVDPDMGDTRYASDDILSLVPYGTPNIPAWMTLPKVFEEHLAIGSASKGARLSYLRDLWVKPTRELEHIEILTPDDPRLYCGITALRFKGDVEQERMVERLLNEYNLFTVARAGSACGPCIRITPGFSTSAADMQVLVGALQELR</sequence>
<dbReference type="InterPro" id="IPR015424">
    <property type="entry name" value="PyrdxlP-dep_Trfase"/>
</dbReference>
<evidence type="ECO:0000259" key="2">
    <source>
        <dbReference type="Pfam" id="PF00266"/>
    </source>
</evidence>
<keyword evidence="4" id="KW-1185">Reference proteome</keyword>
<dbReference type="PATRIC" id="fig|317.175.peg.3488"/>
<comment type="caution">
    <text evidence="3">The sequence shown here is derived from an EMBL/GenBank/DDBJ whole genome shotgun (WGS) entry which is preliminary data.</text>
</comment>
<dbReference type="RefSeq" id="WP_032629810.1">
    <property type="nucleotide sequence ID" value="NZ_JPQU01000045.1"/>
</dbReference>
<dbReference type="Gene3D" id="3.90.1150.10">
    <property type="entry name" value="Aspartate Aminotransferase, domain 1"/>
    <property type="match status" value="1"/>
</dbReference>
<keyword evidence="3" id="KW-0032">Aminotransferase</keyword>
<name>A0A085VG39_PSESX</name>
<dbReference type="Pfam" id="PF00266">
    <property type="entry name" value="Aminotran_5"/>
    <property type="match status" value="1"/>
</dbReference>
<dbReference type="InterPro" id="IPR015422">
    <property type="entry name" value="PyrdxlP-dep_Trfase_small"/>
</dbReference>
<evidence type="ECO:0000256" key="1">
    <source>
        <dbReference type="ARBA" id="ARBA00022898"/>
    </source>
</evidence>
<dbReference type="AlphaFoldDB" id="A0A085VG39"/>
<dbReference type="Gene3D" id="3.40.640.10">
    <property type="entry name" value="Type I PLP-dependent aspartate aminotransferase-like (Major domain)"/>
    <property type="match status" value="1"/>
</dbReference>
<dbReference type="InterPro" id="IPR000192">
    <property type="entry name" value="Aminotrans_V_dom"/>
</dbReference>
<dbReference type="InterPro" id="IPR015421">
    <property type="entry name" value="PyrdxlP-dep_Trfase_major"/>
</dbReference>
<dbReference type="EMBL" id="JPQU01000045">
    <property type="protein sequence ID" value="KFE54402.1"/>
    <property type="molecule type" value="Genomic_DNA"/>
</dbReference>
<keyword evidence="1" id="KW-0663">Pyridoxal phosphate</keyword>
<dbReference type="Proteomes" id="UP000028631">
    <property type="component" value="Unassembled WGS sequence"/>
</dbReference>
<protein>
    <submittedName>
        <fullName evidence="3">Class V aminotransferase</fullName>
    </submittedName>
</protein>